<comment type="caution">
    <text evidence="1">The sequence shown here is derived from an EMBL/GenBank/DDBJ whole genome shotgun (WGS) entry which is preliminary data.</text>
</comment>
<keyword evidence="2" id="KW-1185">Reference proteome</keyword>
<gene>
    <name evidence="1" type="ORF">ACFP4F_09770</name>
</gene>
<proteinExistence type="predicted"/>
<sequence>MSLAAGGVAFLAEGRLGRRFSRFCLLVQGDANFLPYARFEAVGGLGRYVSFPVVDKYPGSSAISSSVRQHHLIHDRRIHPSTE</sequence>
<dbReference type="RefSeq" id="WP_031056290.1">
    <property type="nucleotide sequence ID" value="NZ_JBHSPX010000003.1"/>
</dbReference>
<evidence type="ECO:0000313" key="2">
    <source>
        <dbReference type="Proteomes" id="UP001596139"/>
    </source>
</evidence>
<protein>
    <submittedName>
        <fullName evidence="1">Uncharacterized protein</fullName>
    </submittedName>
</protein>
<evidence type="ECO:0000313" key="1">
    <source>
        <dbReference type="EMBL" id="MFC6062837.1"/>
    </source>
</evidence>
<reference evidence="2" key="1">
    <citation type="journal article" date="2019" name="Int. J. Syst. Evol. Microbiol.">
        <title>The Global Catalogue of Microorganisms (GCM) 10K type strain sequencing project: providing services to taxonomists for standard genome sequencing and annotation.</title>
        <authorList>
            <consortium name="The Broad Institute Genomics Platform"/>
            <consortium name="The Broad Institute Genome Sequencing Center for Infectious Disease"/>
            <person name="Wu L."/>
            <person name="Ma J."/>
        </authorList>
    </citation>
    <scope>NUCLEOTIDE SEQUENCE [LARGE SCALE GENOMIC DNA]</scope>
    <source>
        <strain evidence="2">CGMCC 1.15180</strain>
    </source>
</reference>
<organism evidence="1 2">
    <name type="scientific">Streptomyces ochraceiscleroticus</name>
    <dbReference type="NCBI Taxonomy" id="47761"/>
    <lineage>
        <taxon>Bacteria</taxon>
        <taxon>Bacillati</taxon>
        <taxon>Actinomycetota</taxon>
        <taxon>Actinomycetes</taxon>
        <taxon>Kitasatosporales</taxon>
        <taxon>Streptomycetaceae</taxon>
        <taxon>Streptomyces</taxon>
    </lineage>
</organism>
<accession>A0ABW1MHM4</accession>
<dbReference type="Proteomes" id="UP001596139">
    <property type="component" value="Unassembled WGS sequence"/>
</dbReference>
<name>A0ABW1MHM4_9ACTN</name>
<dbReference type="EMBL" id="JBHSPX010000003">
    <property type="protein sequence ID" value="MFC6062837.1"/>
    <property type="molecule type" value="Genomic_DNA"/>
</dbReference>